<dbReference type="Proteomes" id="UP001267290">
    <property type="component" value="Unassembled WGS sequence"/>
</dbReference>
<dbReference type="InterPro" id="IPR002575">
    <property type="entry name" value="Aminoglycoside_PTrfase"/>
</dbReference>
<gene>
    <name evidence="2" type="ORF">J2736_001372</name>
</gene>
<name>A0ABU1NS90_9BACL</name>
<dbReference type="RefSeq" id="WP_310224642.1">
    <property type="nucleotide sequence ID" value="NZ_JAVDSB010000001.1"/>
</dbReference>
<keyword evidence="3" id="KW-1185">Reference proteome</keyword>
<dbReference type="EMBL" id="JAVDSB010000001">
    <property type="protein sequence ID" value="MDR6550189.1"/>
    <property type="molecule type" value="Genomic_DNA"/>
</dbReference>
<proteinExistence type="predicted"/>
<evidence type="ECO:0000259" key="1">
    <source>
        <dbReference type="Pfam" id="PF01636"/>
    </source>
</evidence>
<protein>
    <recommendedName>
        <fullName evidence="1">Aminoglycoside phosphotransferase domain-containing protein</fullName>
    </recommendedName>
</protein>
<organism evidence="2 3">
    <name type="scientific">Paenibacillus qinlingensis</name>
    <dbReference type="NCBI Taxonomy" id="1837343"/>
    <lineage>
        <taxon>Bacteria</taxon>
        <taxon>Bacillati</taxon>
        <taxon>Bacillota</taxon>
        <taxon>Bacilli</taxon>
        <taxon>Bacillales</taxon>
        <taxon>Paenibacillaceae</taxon>
        <taxon>Paenibacillus</taxon>
    </lineage>
</organism>
<accession>A0ABU1NS90</accession>
<dbReference type="InterPro" id="IPR011009">
    <property type="entry name" value="Kinase-like_dom_sf"/>
</dbReference>
<sequence>MNEISTVGKWVSREDLAHVQFNRMDHLEVIYAYFAERESDKQPRYRQPWESRGWITGVMSWVKEVLAALTIEVVGQPEPMKWWCLSCVLRVSTTQGNVYFKVNAAQPLFVDEGIFLRYMGKRYPGRIPTVLGTEPSNGWMLVGDAGERLRYNMPTESKEELLRTFAAIQLDSINFVDELLALGCADRRAHRHIPLISPLLDDELMISKLTVEEISELRNQVPALMEMHSKLTEFAVPSTLIHGDLNLGNVTTVNDKLNFIDWTDASVAHPFMDMFLIFDESDLTLRDQLRDVYLEQWTHFEPMDRLQELWSLCEVVHAIHHAISYQSILHHTEERSRYELGDAPSFYLRKALHFLQEHGY</sequence>
<dbReference type="Gene3D" id="3.90.1200.10">
    <property type="match status" value="1"/>
</dbReference>
<evidence type="ECO:0000313" key="3">
    <source>
        <dbReference type="Proteomes" id="UP001267290"/>
    </source>
</evidence>
<reference evidence="2 3" key="1">
    <citation type="submission" date="2023-07" db="EMBL/GenBank/DDBJ databases">
        <title>Sorghum-associated microbial communities from plants grown in Nebraska, USA.</title>
        <authorList>
            <person name="Schachtman D."/>
        </authorList>
    </citation>
    <scope>NUCLEOTIDE SEQUENCE [LARGE SCALE GENOMIC DNA]</scope>
    <source>
        <strain evidence="2 3">CC258</strain>
    </source>
</reference>
<feature type="domain" description="Aminoglycoside phosphotransferase" evidence="1">
    <location>
        <begin position="184"/>
        <end position="306"/>
    </location>
</feature>
<evidence type="ECO:0000313" key="2">
    <source>
        <dbReference type="EMBL" id="MDR6550189.1"/>
    </source>
</evidence>
<dbReference type="Pfam" id="PF01636">
    <property type="entry name" value="APH"/>
    <property type="match status" value="1"/>
</dbReference>
<dbReference type="SUPFAM" id="SSF56112">
    <property type="entry name" value="Protein kinase-like (PK-like)"/>
    <property type="match status" value="1"/>
</dbReference>
<comment type="caution">
    <text evidence="2">The sequence shown here is derived from an EMBL/GenBank/DDBJ whole genome shotgun (WGS) entry which is preliminary data.</text>
</comment>